<dbReference type="Gene3D" id="2.30.30.40">
    <property type="entry name" value="SH3 Domains"/>
    <property type="match status" value="1"/>
</dbReference>
<accession>A0A381W6L9</accession>
<dbReference type="SUPFAM" id="SSF48452">
    <property type="entry name" value="TPR-like"/>
    <property type="match status" value="1"/>
</dbReference>
<feature type="transmembrane region" description="Helical" evidence="1">
    <location>
        <begin position="154"/>
        <end position="172"/>
    </location>
</feature>
<dbReference type="SMART" id="SM00028">
    <property type="entry name" value="TPR"/>
    <property type="match status" value="2"/>
</dbReference>
<dbReference type="PROSITE" id="PS51781">
    <property type="entry name" value="SH3B"/>
    <property type="match status" value="1"/>
</dbReference>
<organism evidence="3">
    <name type="scientific">marine metagenome</name>
    <dbReference type="NCBI Taxonomy" id="408172"/>
    <lineage>
        <taxon>unclassified sequences</taxon>
        <taxon>metagenomes</taxon>
        <taxon>ecological metagenomes</taxon>
    </lineage>
</organism>
<evidence type="ECO:0000259" key="2">
    <source>
        <dbReference type="PROSITE" id="PS51781"/>
    </source>
</evidence>
<evidence type="ECO:0000256" key="1">
    <source>
        <dbReference type="SAM" id="Phobius"/>
    </source>
</evidence>
<dbReference type="InterPro" id="IPR003646">
    <property type="entry name" value="SH3-like_bac-type"/>
</dbReference>
<dbReference type="CDD" id="cd00174">
    <property type="entry name" value="SH3"/>
    <property type="match status" value="1"/>
</dbReference>
<protein>
    <recommendedName>
        <fullName evidence="2">SH3b domain-containing protein</fullName>
    </recommendedName>
</protein>
<dbReference type="Pfam" id="PF08239">
    <property type="entry name" value="SH3_3"/>
    <property type="match status" value="1"/>
</dbReference>
<dbReference type="AlphaFoldDB" id="A0A381W6L9"/>
<feature type="transmembrane region" description="Helical" evidence="1">
    <location>
        <begin position="122"/>
        <end position="142"/>
    </location>
</feature>
<dbReference type="InterPro" id="IPR011990">
    <property type="entry name" value="TPR-like_helical_dom_sf"/>
</dbReference>
<dbReference type="PROSITE" id="PS50005">
    <property type="entry name" value="TPR"/>
    <property type="match status" value="1"/>
</dbReference>
<evidence type="ECO:0000313" key="3">
    <source>
        <dbReference type="EMBL" id="SVA47608.1"/>
    </source>
</evidence>
<name>A0A381W6L9_9ZZZZ</name>
<keyword evidence="1" id="KW-0812">Transmembrane</keyword>
<dbReference type="InterPro" id="IPR019734">
    <property type="entry name" value="TPR_rpt"/>
</dbReference>
<gene>
    <name evidence="3" type="ORF">METZ01_LOCUS100462</name>
</gene>
<dbReference type="SUPFAM" id="SSF50044">
    <property type="entry name" value="SH3-domain"/>
    <property type="match status" value="1"/>
</dbReference>
<reference evidence="3" key="1">
    <citation type="submission" date="2018-05" db="EMBL/GenBank/DDBJ databases">
        <authorList>
            <person name="Lanie J.A."/>
            <person name="Ng W.-L."/>
            <person name="Kazmierczak K.M."/>
            <person name="Andrzejewski T.M."/>
            <person name="Davidsen T.M."/>
            <person name="Wayne K.J."/>
            <person name="Tettelin H."/>
            <person name="Glass J.I."/>
            <person name="Rusch D."/>
            <person name="Podicherti R."/>
            <person name="Tsui H.-C.T."/>
            <person name="Winkler M.E."/>
        </authorList>
    </citation>
    <scope>NUCLEOTIDE SEQUENCE</scope>
</reference>
<dbReference type="InterPro" id="IPR036028">
    <property type="entry name" value="SH3-like_dom_sf"/>
</dbReference>
<sequence>MLKLSILSLTFALSQSPDSLYQLGNNYYVNEKYDQAINIYEEISSRFEHEDLYLNLGNSYYKVGDLGNAIWSYEKGQLLSPRDNDINYNLNFVRNQIRDRIILPDNFFLISFYRAILEKLTLLDLIATSGLIFLTLGIVFIAKDFDLLSKRITSLINTILLFIIISNGLIMLDKYWNISDQKSGVVLSIESNVRSSPINRGENIVFLIHEGTKIEIITEESGWYEIVLLDGKKGWIPMNEVRTI</sequence>
<dbReference type="Gene3D" id="1.25.40.10">
    <property type="entry name" value="Tetratricopeptide repeat domain"/>
    <property type="match status" value="1"/>
</dbReference>
<keyword evidence="1" id="KW-1133">Transmembrane helix</keyword>
<dbReference type="Pfam" id="PF13181">
    <property type="entry name" value="TPR_8"/>
    <property type="match status" value="1"/>
</dbReference>
<dbReference type="EMBL" id="UINC01010726">
    <property type="protein sequence ID" value="SVA47608.1"/>
    <property type="molecule type" value="Genomic_DNA"/>
</dbReference>
<proteinExistence type="predicted"/>
<feature type="domain" description="SH3b" evidence="2">
    <location>
        <begin position="181"/>
        <end position="244"/>
    </location>
</feature>
<keyword evidence="1" id="KW-0472">Membrane</keyword>